<dbReference type="EMBL" id="BMGI01000002">
    <property type="protein sequence ID" value="GGD30859.1"/>
    <property type="molecule type" value="Genomic_DNA"/>
</dbReference>
<accession>A0ABQ1QKL7</accession>
<gene>
    <name evidence="2" type="ORF">GCM10011358_13630</name>
</gene>
<sequence length="163" mass="18127">MQSATEPGEPMSTAQIITSTVSVLALFISVASFLNSAATDKRNRRRDANLLVLQVEDALHGLEAKRIEVLANWNALYAALGMLESGARQGKEMRLDKVRVEIAVCNKDLEKAKTGIDKLSGKRLEQRLIDLRQLLFDAIRQRQLISDLAAEHAQLAEKKLPHK</sequence>
<organism evidence="2 3">
    <name type="scientific">Sinisalibacter lacisalsi</name>
    <dbReference type="NCBI Taxonomy" id="1526570"/>
    <lineage>
        <taxon>Bacteria</taxon>
        <taxon>Pseudomonadati</taxon>
        <taxon>Pseudomonadota</taxon>
        <taxon>Alphaproteobacteria</taxon>
        <taxon>Rhodobacterales</taxon>
        <taxon>Roseobacteraceae</taxon>
        <taxon>Sinisalibacter</taxon>
    </lineage>
</organism>
<dbReference type="Proteomes" id="UP000617355">
    <property type="component" value="Unassembled WGS sequence"/>
</dbReference>
<name>A0ABQ1QKL7_9RHOB</name>
<keyword evidence="1" id="KW-1133">Transmembrane helix</keyword>
<reference evidence="3" key="1">
    <citation type="journal article" date="2019" name="Int. J. Syst. Evol. Microbiol.">
        <title>The Global Catalogue of Microorganisms (GCM) 10K type strain sequencing project: providing services to taxonomists for standard genome sequencing and annotation.</title>
        <authorList>
            <consortium name="The Broad Institute Genomics Platform"/>
            <consortium name="The Broad Institute Genome Sequencing Center for Infectious Disease"/>
            <person name="Wu L."/>
            <person name="Ma J."/>
        </authorList>
    </citation>
    <scope>NUCLEOTIDE SEQUENCE [LARGE SCALE GENOMIC DNA]</scope>
    <source>
        <strain evidence="3">CGMCC 1.12922</strain>
    </source>
</reference>
<keyword evidence="1" id="KW-0812">Transmembrane</keyword>
<feature type="transmembrane region" description="Helical" evidence="1">
    <location>
        <begin position="16"/>
        <end position="37"/>
    </location>
</feature>
<evidence type="ECO:0000256" key="1">
    <source>
        <dbReference type="SAM" id="Phobius"/>
    </source>
</evidence>
<keyword evidence="3" id="KW-1185">Reference proteome</keyword>
<protein>
    <submittedName>
        <fullName evidence="2">Uncharacterized protein</fullName>
    </submittedName>
</protein>
<keyword evidence="1" id="KW-0472">Membrane</keyword>
<proteinExistence type="predicted"/>
<evidence type="ECO:0000313" key="3">
    <source>
        <dbReference type="Proteomes" id="UP000617355"/>
    </source>
</evidence>
<evidence type="ECO:0000313" key="2">
    <source>
        <dbReference type="EMBL" id="GGD30859.1"/>
    </source>
</evidence>
<comment type="caution">
    <text evidence="2">The sequence shown here is derived from an EMBL/GenBank/DDBJ whole genome shotgun (WGS) entry which is preliminary data.</text>
</comment>